<sequence>MSKEDCLEQQLAHHIAWFERESTAHKRLHRRLRYIVFSLTALSTALAGLALAMPELQRPSNIAIVLTTAAVGLVTSIEGLRKPSELWLHERTLYYSLKDLQRDLQFRTAEGKDPKVVEVIFAQMQDVLGSARDRWSRQVSGSSKPEP</sequence>
<evidence type="ECO:0008006" key="4">
    <source>
        <dbReference type="Google" id="ProtNLM"/>
    </source>
</evidence>
<proteinExistence type="predicted"/>
<dbReference type="NCBIfam" id="NF033634">
    <property type="entry name" value="SLATT_1"/>
    <property type="match status" value="1"/>
</dbReference>
<evidence type="ECO:0000313" key="3">
    <source>
        <dbReference type="Proteomes" id="UP000029385"/>
    </source>
</evidence>
<dbReference type="EMBL" id="AVCI01000006">
    <property type="protein sequence ID" value="KFN43036.1"/>
    <property type="molecule type" value="Genomic_DNA"/>
</dbReference>
<keyword evidence="1" id="KW-0472">Membrane</keyword>
<dbReference type="OrthoDB" id="6119775at2"/>
<evidence type="ECO:0000313" key="2">
    <source>
        <dbReference type="EMBL" id="KFN43036.1"/>
    </source>
</evidence>
<feature type="transmembrane region" description="Helical" evidence="1">
    <location>
        <begin position="34"/>
        <end position="54"/>
    </location>
</feature>
<dbReference type="PATRIC" id="fig|1121015.4.peg.1633"/>
<dbReference type="AlphaFoldDB" id="A0A091AUG2"/>
<protein>
    <recommendedName>
        <fullName evidence="4">SMODS and SLOG-associating 2TM effector domain-containing protein</fullName>
    </recommendedName>
</protein>
<dbReference type="Proteomes" id="UP000029385">
    <property type="component" value="Unassembled WGS sequence"/>
</dbReference>
<dbReference type="Pfam" id="PF14015">
    <property type="entry name" value="DUF4231"/>
    <property type="match status" value="1"/>
</dbReference>
<keyword evidence="1" id="KW-0812">Transmembrane</keyword>
<dbReference type="InterPro" id="IPR025325">
    <property type="entry name" value="DUF4231"/>
</dbReference>
<reference evidence="2 3" key="1">
    <citation type="submission" date="2013-09" db="EMBL/GenBank/DDBJ databases">
        <title>Genome sequencing of Arenimonas oryziterrae.</title>
        <authorList>
            <person name="Chen F."/>
            <person name="Wang G."/>
        </authorList>
    </citation>
    <scope>NUCLEOTIDE SEQUENCE [LARGE SCALE GENOMIC DNA]</scope>
    <source>
        <strain evidence="2 3">YC6267</strain>
    </source>
</reference>
<gene>
    <name evidence="2" type="ORF">N789_10770</name>
</gene>
<keyword evidence="1" id="KW-1133">Transmembrane helix</keyword>
<keyword evidence="3" id="KW-1185">Reference proteome</keyword>
<accession>A0A091AUG2</accession>
<dbReference type="RefSeq" id="WP_022969994.1">
    <property type="nucleotide sequence ID" value="NZ_ATVD01000005.1"/>
</dbReference>
<comment type="caution">
    <text evidence="2">The sequence shown here is derived from an EMBL/GenBank/DDBJ whole genome shotgun (WGS) entry which is preliminary data.</text>
</comment>
<organism evidence="2 3">
    <name type="scientific">Arenimonas oryziterrae DSM 21050 = YC6267</name>
    <dbReference type="NCBI Taxonomy" id="1121015"/>
    <lineage>
        <taxon>Bacteria</taxon>
        <taxon>Pseudomonadati</taxon>
        <taxon>Pseudomonadota</taxon>
        <taxon>Gammaproteobacteria</taxon>
        <taxon>Lysobacterales</taxon>
        <taxon>Lysobacteraceae</taxon>
        <taxon>Arenimonas</taxon>
    </lineage>
</organism>
<dbReference type="STRING" id="1121015.GCA_000420545_02385"/>
<evidence type="ECO:0000256" key="1">
    <source>
        <dbReference type="SAM" id="Phobius"/>
    </source>
</evidence>
<name>A0A091AUG2_9GAMM</name>